<dbReference type="CDD" id="cd05400">
    <property type="entry name" value="NT_2-5OAS_ClassI-CCAase"/>
    <property type="match status" value="1"/>
</dbReference>
<dbReference type="Pfam" id="PF18144">
    <property type="entry name" value="SMODS"/>
    <property type="match status" value="1"/>
</dbReference>
<organism evidence="4 5">
    <name type="scientific">Methanobacterium paludis (strain DSM 25820 / JCM 18151 / SWAN1)</name>
    <dbReference type="NCBI Taxonomy" id="868131"/>
    <lineage>
        <taxon>Archaea</taxon>
        <taxon>Methanobacteriati</taxon>
        <taxon>Methanobacteriota</taxon>
        <taxon>Methanomada group</taxon>
        <taxon>Methanobacteria</taxon>
        <taxon>Methanobacteriales</taxon>
        <taxon>Methanobacteriaceae</taxon>
        <taxon>Methanobacterium</taxon>
    </lineage>
</organism>
<gene>
    <name evidence="4" type="ordered locus">MSWAN_1263</name>
</gene>
<dbReference type="EMBL" id="CP002772">
    <property type="protein sequence ID" value="AEG18280.1"/>
    <property type="molecule type" value="Genomic_DNA"/>
</dbReference>
<evidence type="ECO:0000256" key="3">
    <source>
        <dbReference type="ARBA" id="ARBA00048696"/>
    </source>
</evidence>
<proteinExistence type="predicted"/>
<dbReference type="InterPro" id="IPR043519">
    <property type="entry name" value="NT_sf"/>
</dbReference>
<sequence>MATTVQSGFNEFHKKLTPTLKESEAAKNHRNSIKSALESKYGIWNFFRTGSFGNGTSIRGYSDVDYFANIPPSKMNTNSTYALREVREVLNNRFPQTGVSVRTPGVLVPFGTDASESTEVIPTTSLFDDNDNLIYKIADGSGGWMLSNPRKHIEYVNEINSKGNGKVKPLIRFIKAWKYYQNVPISSFYLEMRVAKYASSNFPIIYSWDIRNIFKSLLDTKLSSMQDPQGICGYIEPCSTEKKKEESLSKLSTAYSRAKNAKDAEDNDKIMDAFSWWHLLFNYEFPHYG</sequence>
<dbReference type="EC" id="2.7.7.108" evidence="1"/>
<protein>
    <recommendedName>
        <fullName evidence="1">protein adenylyltransferase</fullName>
        <ecNumber evidence="1">2.7.7.108</ecNumber>
    </recommendedName>
</protein>
<dbReference type="eggNOG" id="arCOG12989">
    <property type="taxonomic scope" value="Archaea"/>
</dbReference>
<dbReference type="KEGG" id="mew:MSWAN_1263"/>
<dbReference type="HOGENOM" id="CLU_962831_0_0_2"/>
<evidence type="ECO:0000256" key="2">
    <source>
        <dbReference type="ARBA" id="ARBA00047518"/>
    </source>
</evidence>
<reference evidence="4 5" key="1">
    <citation type="journal article" date="2014" name="Int. J. Syst. Evol. Microbiol.">
        <title>Methanobacterium paludis sp. nov. and a novel strain of Methanobacterium lacus isolated from northern peatlands.</title>
        <authorList>
            <person name="Cadillo-Quiroz H."/>
            <person name="Brauer S.L."/>
            <person name="Goodson N."/>
            <person name="Yavitt J.B."/>
            <person name="Zinder S.H."/>
        </authorList>
    </citation>
    <scope>NUCLEOTIDE SEQUENCE [LARGE SCALE GENOMIC DNA]</scope>
    <source>
        <strain evidence="5">DSM 25820 / JCM 18151 / SWAN1</strain>
    </source>
</reference>
<dbReference type="AlphaFoldDB" id="F6D667"/>
<accession>F6D667</accession>
<keyword evidence="5" id="KW-1185">Reference proteome</keyword>
<dbReference type="GO" id="GO:0070733">
    <property type="term" value="F:AMPylase activity"/>
    <property type="evidence" value="ECO:0007669"/>
    <property type="project" value="UniProtKB-EC"/>
</dbReference>
<evidence type="ECO:0000313" key="4">
    <source>
        <dbReference type="EMBL" id="AEG18280.1"/>
    </source>
</evidence>
<evidence type="ECO:0000313" key="5">
    <source>
        <dbReference type="Proteomes" id="UP000009231"/>
    </source>
</evidence>
<evidence type="ECO:0000256" key="1">
    <source>
        <dbReference type="ARBA" id="ARBA00034531"/>
    </source>
</evidence>
<dbReference type="Proteomes" id="UP000009231">
    <property type="component" value="Chromosome"/>
</dbReference>
<name>F6D667_METPW</name>
<dbReference type="InterPro" id="IPR006116">
    <property type="entry name" value="NT_2-5OAS_ClassI-CCAase"/>
</dbReference>
<comment type="catalytic activity">
    <reaction evidence="3">
        <text>L-tyrosyl-[protein] + ATP = O-(5'-adenylyl)-L-tyrosyl-[protein] + diphosphate</text>
        <dbReference type="Rhea" id="RHEA:54288"/>
        <dbReference type="Rhea" id="RHEA-COMP:10136"/>
        <dbReference type="Rhea" id="RHEA-COMP:13846"/>
        <dbReference type="ChEBI" id="CHEBI:30616"/>
        <dbReference type="ChEBI" id="CHEBI:33019"/>
        <dbReference type="ChEBI" id="CHEBI:46858"/>
        <dbReference type="ChEBI" id="CHEBI:83624"/>
        <dbReference type="EC" id="2.7.7.108"/>
    </reaction>
</comment>
<comment type="catalytic activity">
    <reaction evidence="2">
        <text>O-(5'-adenylyl)-L-tyrosyl-[protein] + ATP = O-[5'-(adenylyl-(5'-&gt;3')-adenylyl)]-L-tyrosyl-[protein] + diphosphate</text>
        <dbReference type="Rhea" id="RHEA:66528"/>
        <dbReference type="Rhea" id="RHEA-COMP:13846"/>
        <dbReference type="Rhea" id="RHEA-COMP:17046"/>
        <dbReference type="ChEBI" id="CHEBI:30616"/>
        <dbReference type="ChEBI" id="CHEBI:33019"/>
        <dbReference type="ChEBI" id="CHEBI:83624"/>
        <dbReference type="ChEBI" id="CHEBI:167160"/>
    </reaction>
</comment>
<dbReference type="SUPFAM" id="SSF81301">
    <property type="entry name" value="Nucleotidyltransferase"/>
    <property type="match status" value="1"/>
</dbReference>